<keyword evidence="2" id="KW-1185">Reference proteome</keyword>
<dbReference type="AlphaFoldDB" id="A0A662YZC5"/>
<dbReference type="Proteomes" id="UP000289886">
    <property type="component" value="Unassembled WGS sequence"/>
</dbReference>
<organism evidence="1 2">
    <name type="scientific">Acipenser ruthenus</name>
    <name type="common">Sterlet sturgeon</name>
    <dbReference type="NCBI Taxonomy" id="7906"/>
    <lineage>
        <taxon>Eukaryota</taxon>
        <taxon>Metazoa</taxon>
        <taxon>Chordata</taxon>
        <taxon>Craniata</taxon>
        <taxon>Vertebrata</taxon>
        <taxon>Euteleostomi</taxon>
        <taxon>Actinopterygii</taxon>
        <taxon>Chondrostei</taxon>
        <taxon>Acipenseriformes</taxon>
        <taxon>Acipenseridae</taxon>
        <taxon>Acipenser</taxon>
    </lineage>
</organism>
<evidence type="ECO:0000313" key="2">
    <source>
        <dbReference type="Proteomes" id="UP000289886"/>
    </source>
</evidence>
<protein>
    <submittedName>
        <fullName evidence="1">Uncharacterized protein</fullName>
    </submittedName>
</protein>
<sequence length="172" mass="18389">MYPVVRTRPAVLPDEQTPALLLANLQHRGPVLADPEACRGYREDEWISKAPLTFSVPHLISCLGFSTLARLIFTTVKRLLLGSTSVMPAAVRLHVGPAAAPIDPGAEVSHCLGDAKVSDAGVFVHGLQHDILQAPGNHELPVVEVSGWVFPQAVEYSVLVLQCKAFTAGISP</sequence>
<reference evidence="1 2" key="1">
    <citation type="submission" date="2019-01" db="EMBL/GenBank/DDBJ databases">
        <title>Draft Genome and Complete Hox-Cluster Characterization of the Sterlet Sturgeon (Acipenser ruthenus).</title>
        <authorList>
            <person name="Wei Q."/>
        </authorList>
    </citation>
    <scope>NUCLEOTIDE SEQUENCE [LARGE SCALE GENOMIC DNA]</scope>
    <source>
        <strain evidence="1">WHYD16114868_AA</strain>
        <tissue evidence="1">Blood</tissue>
    </source>
</reference>
<evidence type="ECO:0000313" key="1">
    <source>
        <dbReference type="EMBL" id="RXN01820.1"/>
    </source>
</evidence>
<accession>A0A662YZC5</accession>
<proteinExistence type="predicted"/>
<comment type="caution">
    <text evidence="1">The sequence shown here is derived from an EMBL/GenBank/DDBJ whole genome shotgun (WGS) entry which is preliminary data.</text>
</comment>
<gene>
    <name evidence="1" type="ORF">EOD39_4671</name>
</gene>
<name>A0A662YZC5_ACIRT</name>
<dbReference type="EMBL" id="SCEB01000017">
    <property type="protein sequence ID" value="RXN01820.1"/>
    <property type="molecule type" value="Genomic_DNA"/>
</dbReference>